<evidence type="ECO:0000256" key="4">
    <source>
        <dbReference type="ARBA" id="ARBA00023163"/>
    </source>
</evidence>
<keyword evidence="4" id="KW-0804">Transcription</keyword>
<evidence type="ECO:0000259" key="5">
    <source>
        <dbReference type="PROSITE" id="PS50931"/>
    </source>
</evidence>
<evidence type="ECO:0000313" key="6">
    <source>
        <dbReference type="EMBL" id="HIX66053.1"/>
    </source>
</evidence>
<dbReference type="GO" id="GO:0003677">
    <property type="term" value="F:DNA binding"/>
    <property type="evidence" value="ECO:0007669"/>
    <property type="project" value="UniProtKB-KW"/>
</dbReference>
<protein>
    <submittedName>
        <fullName evidence="6">LysR family transcriptional regulator</fullName>
    </submittedName>
</protein>
<dbReference type="FunFam" id="1.10.10.10:FF:000001">
    <property type="entry name" value="LysR family transcriptional regulator"/>
    <property type="match status" value="1"/>
</dbReference>
<dbReference type="EMBL" id="DXES01000163">
    <property type="protein sequence ID" value="HIX66053.1"/>
    <property type="molecule type" value="Genomic_DNA"/>
</dbReference>
<name>A0A9D1WRV7_9FIRM</name>
<comment type="caution">
    <text evidence="6">The sequence shown here is derived from an EMBL/GenBank/DDBJ whole genome shotgun (WGS) entry which is preliminary data.</text>
</comment>
<dbReference type="InterPro" id="IPR000847">
    <property type="entry name" value="LysR_HTH_N"/>
</dbReference>
<proteinExistence type="inferred from homology"/>
<reference evidence="6" key="1">
    <citation type="journal article" date="2021" name="PeerJ">
        <title>Extensive microbial diversity within the chicken gut microbiome revealed by metagenomics and culture.</title>
        <authorList>
            <person name="Gilroy R."/>
            <person name="Ravi A."/>
            <person name="Getino M."/>
            <person name="Pursley I."/>
            <person name="Horton D.L."/>
            <person name="Alikhan N.F."/>
            <person name="Baker D."/>
            <person name="Gharbi K."/>
            <person name="Hall N."/>
            <person name="Watson M."/>
            <person name="Adriaenssens E.M."/>
            <person name="Foster-Nyarko E."/>
            <person name="Jarju S."/>
            <person name="Secka A."/>
            <person name="Antonio M."/>
            <person name="Oren A."/>
            <person name="Chaudhuri R.R."/>
            <person name="La Ragione R."/>
            <person name="Hildebrand F."/>
            <person name="Pallen M.J."/>
        </authorList>
    </citation>
    <scope>NUCLEOTIDE SEQUENCE</scope>
    <source>
        <strain evidence="6">CHK188-5543</strain>
    </source>
</reference>
<dbReference type="SUPFAM" id="SSF46785">
    <property type="entry name" value="Winged helix' DNA-binding domain"/>
    <property type="match status" value="1"/>
</dbReference>
<sequence>MNIDSFRYLIAVEEYGSISSASRHLFITQPALTKQILKLESELGGRLFNRNSRPISFTALGKTALRYAHQMVRLYNDMLEELDAQLGQQNHTIRIACTLRGSGILMGLLQKLQADEWNLTILDGSADECEQWLLEEKCDLAFLTTPLQYRGIEVQVLEEDPLAFLLPESYQPRGPAAPESPEPGLLAVYSLLPQQLESFLFIMSKEGHSMFHAQKAFLEQSGIHPKKLLYVDQIDVGARLALGGVGAVLAPQSTAVALAKQGHTSRMFTVQGFPLSRQVVAAKKASRQLGHQAQTIWELCVKRSAARGEVG</sequence>
<evidence type="ECO:0000313" key="7">
    <source>
        <dbReference type="Proteomes" id="UP000886800"/>
    </source>
</evidence>
<dbReference type="Proteomes" id="UP000886800">
    <property type="component" value="Unassembled WGS sequence"/>
</dbReference>
<dbReference type="CDD" id="cd05466">
    <property type="entry name" value="PBP2_LTTR_substrate"/>
    <property type="match status" value="1"/>
</dbReference>
<dbReference type="Gene3D" id="1.10.10.10">
    <property type="entry name" value="Winged helix-like DNA-binding domain superfamily/Winged helix DNA-binding domain"/>
    <property type="match status" value="1"/>
</dbReference>
<dbReference type="InterPro" id="IPR005119">
    <property type="entry name" value="LysR_subst-bd"/>
</dbReference>
<dbReference type="GO" id="GO:0003700">
    <property type="term" value="F:DNA-binding transcription factor activity"/>
    <property type="evidence" value="ECO:0007669"/>
    <property type="project" value="InterPro"/>
</dbReference>
<dbReference type="AlphaFoldDB" id="A0A9D1WRV7"/>
<feature type="domain" description="HTH lysR-type" evidence="5">
    <location>
        <begin position="1"/>
        <end position="58"/>
    </location>
</feature>
<dbReference type="PANTHER" id="PTHR30126">
    <property type="entry name" value="HTH-TYPE TRANSCRIPTIONAL REGULATOR"/>
    <property type="match status" value="1"/>
</dbReference>
<comment type="similarity">
    <text evidence="1">Belongs to the LysR transcriptional regulatory family.</text>
</comment>
<accession>A0A9D1WRV7</accession>
<keyword evidence="3" id="KW-0238">DNA-binding</keyword>
<reference evidence="6" key="2">
    <citation type="submission" date="2021-04" db="EMBL/GenBank/DDBJ databases">
        <authorList>
            <person name="Gilroy R."/>
        </authorList>
    </citation>
    <scope>NUCLEOTIDE SEQUENCE</scope>
    <source>
        <strain evidence="6">CHK188-5543</strain>
    </source>
</reference>
<dbReference type="PRINTS" id="PR00039">
    <property type="entry name" value="HTHLYSR"/>
</dbReference>
<gene>
    <name evidence="6" type="ORF">H9736_07370</name>
</gene>
<evidence type="ECO:0000256" key="2">
    <source>
        <dbReference type="ARBA" id="ARBA00023015"/>
    </source>
</evidence>
<dbReference type="Pfam" id="PF03466">
    <property type="entry name" value="LysR_substrate"/>
    <property type="match status" value="1"/>
</dbReference>
<dbReference type="InterPro" id="IPR036390">
    <property type="entry name" value="WH_DNA-bd_sf"/>
</dbReference>
<dbReference type="PROSITE" id="PS50931">
    <property type="entry name" value="HTH_LYSR"/>
    <property type="match status" value="1"/>
</dbReference>
<dbReference type="InterPro" id="IPR036388">
    <property type="entry name" value="WH-like_DNA-bd_sf"/>
</dbReference>
<evidence type="ECO:0000256" key="1">
    <source>
        <dbReference type="ARBA" id="ARBA00009437"/>
    </source>
</evidence>
<dbReference type="Gene3D" id="3.40.190.290">
    <property type="match status" value="1"/>
</dbReference>
<evidence type="ECO:0000256" key="3">
    <source>
        <dbReference type="ARBA" id="ARBA00023125"/>
    </source>
</evidence>
<dbReference type="SUPFAM" id="SSF53850">
    <property type="entry name" value="Periplasmic binding protein-like II"/>
    <property type="match status" value="1"/>
</dbReference>
<organism evidence="6 7">
    <name type="scientific">Candidatus Anaerotruncus excrementipullorum</name>
    <dbReference type="NCBI Taxonomy" id="2838465"/>
    <lineage>
        <taxon>Bacteria</taxon>
        <taxon>Bacillati</taxon>
        <taxon>Bacillota</taxon>
        <taxon>Clostridia</taxon>
        <taxon>Eubacteriales</taxon>
        <taxon>Oscillospiraceae</taxon>
        <taxon>Anaerotruncus</taxon>
    </lineage>
</organism>
<dbReference type="Pfam" id="PF00126">
    <property type="entry name" value="HTH_1"/>
    <property type="match status" value="1"/>
</dbReference>
<keyword evidence="2" id="KW-0805">Transcription regulation</keyword>